<evidence type="ECO:0000256" key="1">
    <source>
        <dbReference type="SAM" id="MobiDB-lite"/>
    </source>
</evidence>
<feature type="transmembrane region" description="Helical" evidence="2">
    <location>
        <begin position="77"/>
        <end position="95"/>
    </location>
</feature>
<comment type="caution">
    <text evidence="3">The sequence shown here is derived from an EMBL/GenBank/DDBJ whole genome shotgun (WGS) entry which is preliminary data.</text>
</comment>
<keyword evidence="2" id="KW-0812">Transmembrane</keyword>
<protein>
    <submittedName>
        <fullName evidence="3">Uncharacterized protein</fullName>
    </submittedName>
</protein>
<dbReference type="EMBL" id="JAROAV010000008">
    <property type="protein sequence ID" value="MDF8263134.1"/>
    <property type="molecule type" value="Genomic_DNA"/>
</dbReference>
<feature type="compositionally biased region" description="Pro residues" evidence="1">
    <location>
        <begin position="57"/>
        <end position="66"/>
    </location>
</feature>
<dbReference type="Proteomes" id="UP001528912">
    <property type="component" value="Unassembled WGS sequence"/>
</dbReference>
<reference evidence="3 4" key="1">
    <citation type="submission" date="2023-03" db="EMBL/GenBank/DDBJ databases">
        <title>YIM 133296 draft genome.</title>
        <authorList>
            <person name="Xiong L."/>
        </authorList>
    </citation>
    <scope>NUCLEOTIDE SEQUENCE [LARGE SCALE GENOMIC DNA]</scope>
    <source>
        <strain evidence="3 4">YIM 133296</strain>
    </source>
</reference>
<proteinExistence type="predicted"/>
<organism evidence="3 4">
    <name type="scientific">Luteipulveratus flavus</name>
    <dbReference type="NCBI Taxonomy" id="3031728"/>
    <lineage>
        <taxon>Bacteria</taxon>
        <taxon>Bacillati</taxon>
        <taxon>Actinomycetota</taxon>
        <taxon>Actinomycetes</taxon>
        <taxon>Micrococcales</taxon>
        <taxon>Dermacoccaceae</taxon>
        <taxon>Luteipulveratus</taxon>
    </lineage>
</organism>
<evidence type="ECO:0000256" key="2">
    <source>
        <dbReference type="SAM" id="Phobius"/>
    </source>
</evidence>
<feature type="transmembrane region" description="Helical" evidence="2">
    <location>
        <begin position="107"/>
        <end position="128"/>
    </location>
</feature>
<evidence type="ECO:0000313" key="3">
    <source>
        <dbReference type="EMBL" id="MDF8263134.1"/>
    </source>
</evidence>
<dbReference type="RefSeq" id="WP_277190918.1">
    <property type="nucleotide sequence ID" value="NZ_JAROAV010000008.1"/>
</dbReference>
<keyword evidence="2" id="KW-1133">Transmembrane helix</keyword>
<sequence>MSTPEHLQPQSDGGHDPDRVQDTAPTHSAVGTEETSPAAAPTTHEQPAAATPDDVTPAPPAPPAPPEQRWISGPSPLTTVVGAILLAIAGLSIAVETQDWDPSWTIVLPAAVVGIGLLLALAGLVAAVRRTTD</sequence>
<feature type="region of interest" description="Disordered" evidence="1">
    <location>
        <begin position="1"/>
        <end position="74"/>
    </location>
</feature>
<evidence type="ECO:0000313" key="4">
    <source>
        <dbReference type="Proteomes" id="UP001528912"/>
    </source>
</evidence>
<name>A0ABT6C2H0_9MICO</name>
<feature type="compositionally biased region" description="Low complexity" evidence="1">
    <location>
        <begin position="32"/>
        <end position="56"/>
    </location>
</feature>
<accession>A0ABT6C2H0</accession>
<keyword evidence="2" id="KW-0472">Membrane</keyword>
<gene>
    <name evidence="3" type="ORF">P4R38_02590</name>
</gene>
<feature type="compositionally biased region" description="Polar residues" evidence="1">
    <location>
        <begin position="1"/>
        <end position="11"/>
    </location>
</feature>
<keyword evidence="4" id="KW-1185">Reference proteome</keyword>